<dbReference type="InterPro" id="IPR050678">
    <property type="entry name" value="DNA_Partitioning_ATPase"/>
</dbReference>
<dbReference type="KEGG" id="soa:G3M56_008795"/>
<dbReference type="EMBL" id="CP066776">
    <property type="protein sequence ID" value="QQL43991.1"/>
    <property type="molecule type" value="Genomic_DNA"/>
</dbReference>
<dbReference type="Pfam" id="PF13614">
    <property type="entry name" value="AAA_31"/>
    <property type="match status" value="1"/>
</dbReference>
<dbReference type="CDD" id="cd02042">
    <property type="entry name" value="ParAB_family"/>
    <property type="match status" value="1"/>
</dbReference>
<dbReference type="SUPFAM" id="SSF52540">
    <property type="entry name" value="P-loop containing nucleoside triphosphate hydrolases"/>
    <property type="match status" value="1"/>
</dbReference>
<evidence type="ECO:0000313" key="3">
    <source>
        <dbReference type="Proteomes" id="UP000475117"/>
    </source>
</evidence>
<organism evidence="2 3">
    <name type="scientific">Sulfuriroseicoccus oceanibius</name>
    <dbReference type="NCBI Taxonomy" id="2707525"/>
    <lineage>
        <taxon>Bacteria</taxon>
        <taxon>Pseudomonadati</taxon>
        <taxon>Verrucomicrobiota</taxon>
        <taxon>Verrucomicrobiia</taxon>
        <taxon>Verrucomicrobiales</taxon>
        <taxon>Verrucomicrobiaceae</taxon>
        <taxon>Sulfuriroseicoccus</taxon>
    </lineage>
</organism>
<sequence length="276" mass="29769">MSQNSTSPLILAITSQKGGVGKTTVAINLAYSLAKRGWRVLIADTDTQGSIGLSLSRRAKECKGLYDALRKDESPEKLVLSTRLAGLRVLTTGQCDFDLEESLDTDATKQKLGKLIRNLSSIDCDVIVIDTPAGVGPVTRSVLANSDRILVVEQAEPLGLRSLPLIIETLDRLRQRGARFQLSGIALNMVSHDREESLSAVRDLRELTPKGTVTQTIVPRDKAFLEASAKGIPVGMIGKNPPQAALVFDQLAAELEPSLNLTEADDAAQQLTQLMD</sequence>
<reference evidence="2 3" key="1">
    <citation type="submission" date="2020-12" db="EMBL/GenBank/DDBJ databases">
        <title>Sulforoseuscoccus oceanibium gen. nov., sp. nov., a representative of the phylum Verrucomicrobia with special cytoplasmic membrane, and proposal of Sulforoseuscoccusaceae fam. nov.</title>
        <authorList>
            <person name="Xi F."/>
        </authorList>
    </citation>
    <scope>NUCLEOTIDE SEQUENCE [LARGE SCALE GENOMIC DNA]</scope>
    <source>
        <strain evidence="2 3">T37</strain>
    </source>
</reference>
<dbReference type="RefSeq" id="WP_164363444.1">
    <property type="nucleotide sequence ID" value="NZ_CP066776.1"/>
</dbReference>
<dbReference type="InterPro" id="IPR025669">
    <property type="entry name" value="AAA_dom"/>
</dbReference>
<name>A0A6B3LAD5_9BACT</name>
<dbReference type="Gene3D" id="3.40.50.300">
    <property type="entry name" value="P-loop containing nucleotide triphosphate hydrolases"/>
    <property type="match status" value="1"/>
</dbReference>
<evidence type="ECO:0000259" key="1">
    <source>
        <dbReference type="Pfam" id="PF13614"/>
    </source>
</evidence>
<keyword evidence="3" id="KW-1185">Reference proteome</keyword>
<gene>
    <name evidence="2" type="ORF">G3M56_008795</name>
</gene>
<protein>
    <submittedName>
        <fullName evidence="2">ParA family protein</fullName>
    </submittedName>
</protein>
<feature type="domain" description="AAA" evidence="1">
    <location>
        <begin position="10"/>
        <end position="176"/>
    </location>
</feature>
<dbReference type="PANTHER" id="PTHR13696">
    <property type="entry name" value="P-LOOP CONTAINING NUCLEOSIDE TRIPHOSPHATE HYDROLASE"/>
    <property type="match status" value="1"/>
</dbReference>
<dbReference type="AlphaFoldDB" id="A0A6B3LAD5"/>
<dbReference type="InterPro" id="IPR027417">
    <property type="entry name" value="P-loop_NTPase"/>
</dbReference>
<dbReference type="Proteomes" id="UP000475117">
    <property type="component" value="Chromosome"/>
</dbReference>
<dbReference type="PANTHER" id="PTHR13696:SF52">
    <property type="entry name" value="PARA FAMILY PROTEIN CT_582"/>
    <property type="match status" value="1"/>
</dbReference>
<proteinExistence type="predicted"/>
<accession>A0A6B3LAD5</accession>
<evidence type="ECO:0000313" key="2">
    <source>
        <dbReference type="EMBL" id="QQL43991.1"/>
    </source>
</evidence>